<evidence type="ECO:0000256" key="2">
    <source>
        <dbReference type="ARBA" id="ARBA00022531"/>
    </source>
</evidence>
<dbReference type="GO" id="GO:0015979">
    <property type="term" value="P:photosynthesis"/>
    <property type="evidence" value="ECO:0007669"/>
    <property type="project" value="UniProtKB-KW"/>
</dbReference>
<keyword evidence="2 5" id="KW-0602">Photosynthesis</keyword>
<sequence>MQSIAKMQTKISAKAPSATLSSRQGVKLPKYSAGARGFSRKSQVVFDDASLQFIKGVNETCVPDVKLTRSRTGTTGTATFSFEQPSVFEAQDEAMGEITGLFMIDDEGELSTTDVTAKFINGKPSRVEARYVMRTSFDWERFMRFMERYAEDNGLGFQGK</sequence>
<name>A0AAE0C7T0_9CHLO</name>
<comment type="subcellular location">
    <subcellularLocation>
        <location evidence="1">Membrane</location>
        <topology evidence="1">Peripheral membrane protein</topology>
    </subcellularLocation>
</comment>
<accession>A0AAE0C7T0</accession>
<dbReference type="HAMAP" id="MF_01370">
    <property type="entry name" value="PSII_Psb28"/>
    <property type="match status" value="1"/>
</dbReference>
<dbReference type="InterPro" id="IPR038676">
    <property type="entry name" value="Psb28_c1_sf"/>
</dbReference>
<gene>
    <name evidence="6" type="ORF">CYMTET_40568</name>
</gene>
<dbReference type="PANTHER" id="PTHR34963:SF2">
    <property type="entry name" value="PHOTOSYSTEM II REACTION CENTER PSB28 PROTEIN, CHLOROPLASTIC"/>
    <property type="match status" value="1"/>
</dbReference>
<keyword evidence="3" id="KW-0472">Membrane</keyword>
<evidence type="ECO:0000313" key="6">
    <source>
        <dbReference type="EMBL" id="KAK3250036.1"/>
    </source>
</evidence>
<dbReference type="Gene3D" id="2.40.30.220">
    <property type="entry name" value="Photosystem II Psb28"/>
    <property type="match status" value="1"/>
</dbReference>
<dbReference type="GO" id="GO:0009654">
    <property type="term" value="C:photosystem II oxygen evolving complex"/>
    <property type="evidence" value="ECO:0007669"/>
    <property type="project" value="InterPro"/>
</dbReference>
<keyword evidence="7" id="KW-1185">Reference proteome</keyword>
<dbReference type="InterPro" id="IPR005610">
    <property type="entry name" value="PSII_Psb28_class-1"/>
</dbReference>
<keyword evidence="4 5" id="KW-0604">Photosystem II</keyword>
<organism evidence="6 7">
    <name type="scientific">Cymbomonas tetramitiformis</name>
    <dbReference type="NCBI Taxonomy" id="36881"/>
    <lineage>
        <taxon>Eukaryota</taxon>
        <taxon>Viridiplantae</taxon>
        <taxon>Chlorophyta</taxon>
        <taxon>Pyramimonadophyceae</taxon>
        <taxon>Pyramimonadales</taxon>
        <taxon>Pyramimonadaceae</taxon>
        <taxon>Cymbomonas</taxon>
    </lineage>
</organism>
<dbReference type="GO" id="GO:0009535">
    <property type="term" value="C:chloroplast thylakoid membrane"/>
    <property type="evidence" value="ECO:0007669"/>
    <property type="project" value="TreeGrafter"/>
</dbReference>
<dbReference type="EMBL" id="LGRX02026946">
    <property type="protein sequence ID" value="KAK3250036.1"/>
    <property type="molecule type" value="Genomic_DNA"/>
</dbReference>
<evidence type="ECO:0000313" key="7">
    <source>
        <dbReference type="Proteomes" id="UP001190700"/>
    </source>
</evidence>
<dbReference type="PANTHER" id="PTHR34963">
    <property type="match status" value="1"/>
</dbReference>
<dbReference type="Proteomes" id="UP001190700">
    <property type="component" value="Unassembled WGS sequence"/>
</dbReference>
<comment type="caution">
    <text evidence="6">The sequence shown here is derived from an EMBL/GenBank/DDBJ whole genome shotgun (WGS) entry which is preliminary data.</text>
</comment>
<dbReference type="AlphaFoldDB" id="A0AAE0C7T0"/>
<evidence type="ECO:0000256" key="1">
    <source>
        <dbReference type="ARBA" id="ARBA00004170"/>
    </source>
</evidence>
<comment type="similarity">
    <text evidence="5">Belongs to the Psb28 family.</text>
</comment>
<dbReference type="Pfam" id="PF03912">
    <property type="entry name" value="Psb28"/>
    <property type="match status" value="1"/>
</dbReference>
<dbReference type="NCBIfam" id="TIGR03047">
    <property type="entry name" value="PS_II_psb28"/>
    <property type="match status" value="1"/>
</dbReference>
<evidence type="ECO:0000256" key="4">
    <source>
        <dbReference type="ARBA" id="ARBA00023276"/>
    </source>
</evidence>
<reference evidence="6 7" key="1">
    <citation type="journal article" date="2015" name="Genome Biol. Evol.">
        <title>Comparative Genomics of a Bacterivorous Green Alga Reveals Evolutionary Causalities and Consequences of Phago-Mixotrophic Mode of Nutrition.</title>
        <authorList>
            <person name="Burns J.A."/>
            <person name="Paasch A."/>
            <person name="Narechania A."/>
            <person name="Kim E."/>
        </authorList>
    </citation>
    <scope>NUCLEOTIDE SEQUENCE [LARGE SCALE GENOMIC DNA]</scope>
    <source>
        <strain evidence="6 7">PLY_AMNH</strain>
    </source>
</reference>
<evidence type="ECO:0000256" key="5">
    <source>
        <dbReference type="RuleBase" id="RU003509"/>
    </source>
</evidence>
<evidence type="ECO:0000256" key="3">
    <source>
        <dbReference type="ARBA" id="ARBA00023136"/>
    </source>
</evidence>
<proteinExistence type="inferred from homology"/>
<protein>
    <recommendedName>
        <fullName evidence="5">Photosystem II reaction center Psb28 protein</fullName>
    </recommendedName>
</protein>